<dbReference type="GO" id="GO:0005975">
    <property type="term" value="P:carbohydrate metabolic process"/>
    <property type="evidence" value="ECO:0007669"/>
    <property type="project" value="InterPro"/>
</dbReference>
<dbReference type="InterPro" id="IPR011050">
    <property type="entry name" value="Pectin_lyase_fold/virulence"/>
</dbReference>
<dbReference type="GO" id="GO:0071555">
    <property type="term" value="P:cell wall organization"/>
    <property type="evidence" value="ECO:0007669"/>
    <property type="project" value="UniProtKB-KW"/>
</dbReference>
<feature type="active site" evidence="8">
    <location>
        <position position="239"/>
    </location>
</feature>
<keyword evidence="3" id="KW-0134">Cell wall</keyword>
<dbReference type="Gene3D" id="2.160.20.10">
    <property type="entry name" value="Single-stranded right-handed beta-helix, Pectin lyase-like"/>
    <property type="match status" value="1"/>
</dbReference>
<sequence>MHKHLEINIGCRYRKRGSALKREIWVPSGAQPNTFDVTKYGAKEGSDITKALLSAWKGACGAAGSGKVVIPKGKYSLGVVDLLGPCKGAMHLQVEGTLVAPAKASQHRKNSWVTLRYLDRLPISGGGAFDRQGEIAWQRKSCGGGCKKALPVNLRFDFVTNSIVEDVTSIDSKQFQSISSAAKTIPFSSFRPSTNGIHIGRSEEINIINSNIITSDDCISIGRGSRQVQITNVRCEHGHGISIGSLGKYEKEEHVSGVYVKNCTIYEIDNGVRIKNWPAMHGGSVSNIHFEDIVMQNVSNPIIIDQMYCPHNKCNRKMPSKVKISDVIFKNIRGSSRTPTAVQLTCSSSVPCKNVELSNVNLQYTGSKGPAKSICTNVKPKIIGKLIPRGC</sequence>
<dbReference type="PANTHER" id="PTHR31375">
    <property type="match status" value="1"/>
</dbReference>
<evidence type="ECO:0000256" key="5">
    <source>
        <dbReference type="ARBA" id="ARBA00022801"/>
    </source>
</evidence>
<comment type="similarity">
    <text evidence="2 9">Belongs to the glycosyl hydrolase 28 family.</text>
</comment>
<dbReference type="InterPro" id="IPR000743">
    <property type="entry name" value="Glyco_hydro_28"/>
</dbReference>
<comment type="subcellular location">
    <subcellularLocation>
        <location evidence="1">Secreted</location>
        <location evidence="1">Cell wall</location>
    </subcellularLocation>
</comment>
<dbReference type="InterPro" id="IPR006626">
    <property type="entry name" value="PbH1"/>
</dbReference>
<evidence type="ECO:0000256" key="8">
    <source>
        <dbReference type="PROSITE-ProRule" id="PRU10052"/>
    </source>
</evidence>
<dbReference type="GO" id="GO:0004650">
    <property type="term" value="F:polygalacturonase activity"/>
    <property type="evidence" value="ECO:0007669"/>
    <property type="project" value="InterPro"/>
</dbReference>
<evidence type="ECO:0000256" key="6">
    <source>
        <dbReference type="ARBA" id="ARBA00023295"/>
    </source>
</evidence>
<dbReference type="InterPro" id="IPR012334">
    <property type="entry name" value="Pectin_lyas_fold"/>
</dbReference>
<organism evidence="10">
    <name type="scientific">Manihot esculenta</name>
    <name type="common">Cassava</name>
    <name type="synonym">Jatropha manihot</name>
    <dbReference type="NCBI Taxonomy" id="3983"/>
    <lineage>
        <taxon>Eukaryota</taxon>
        <taxon>Viridiplantae</taxon>
        <taxon>Streptophyta</taxon>
        <taxon>Embryophyta</taxon>
        <taxon>Tracheophyta</taxon>
        <taxon>Spermatophyta</taxon>
        <taxon>Magnoliopsida</taxon>
        <taxon>eudicotyledons</taxon>
        <taxon>Gunneridae</taxon>
        <taxon>Pentapetalae</taxon>
        <taxon>rosids</taxon>
        <taxon>fabids</taxon>
        <taxon>Malpighiales</taxon>
        <taxon>Euphorbiaceae</taxon>
        <taxon>Crotonoideae</taxon>
        <taxon>Manihoteae</taxon>
        <taxon>Manihot</taxon>
    </lineage>
</organism>
<dbReference type="AlphaFoldDB" id="A0A199UB25"/>
<evidence type="ECO:0000256" key="7">
    <source>
        <dbReference type="ARBA" id="ARBA00023316"/>
    </source>
</evidence>
<dbReference type="Pfam" id="PF00295">
    <property type="entry name" value="Glyco_hydro_28"/>
    <property type="match status" value="1"/>
</dbReference>
<evidence type="ECO:0000256" key="4">
    <source>
        <dbReference type="ARBA" id="ARBA00022525"/>
    </source>
</evidence>
<keyword evidence="4" id="KW-0964">Secreted</keyword>
<dbReference type="EMBL" id="KV450642">
    <property type="protein sequence ID" value="OAY21816.1"/>
    <property type="molecule type" value="Genomic_DNA"/>
</dbReference>
<keyword evidence="5 9" id="KW-0378">Hydrolase</keyword>
<reference evidence="10" key="1">
    <citation type="submission" date="2016-02" db="EMBL/GenBank/DDBJ databases">
        <title>WGS assembly of Manihot esculenta.</title>
        <authorList>
            <person name="Bredeson J.V."/>
            <person name="Prochnik S.E."/>
            <person name="Lyons J.B."/>
            <person name="Schmutz J."/>
            <person name="Grimwood J."/>
            <person name="Vrebalov J."/>
            <person name="Bart R.S."/>
            <person name="Amuge T."/>
            <person name="Ferguson M.E."/>
            <person name="Green R."/>
            <person name="Putnam N."/>
            <person name="Stites J."/>
            <person name="Rounsley S."/>
            <person name="Rokhsar D.S."/>
        </authorList>
    </citation>
    <scope>NUCLEOTIDE SEQUENCE [LARGE SCALE GENOMIC DNA]</scope>
    <source>
        <tissue evidence="10">Leaf</tissue>
    </source>
</reference>
<name>A0A199UB25_MANES</name>
<dbReference type="FunFam" id="2.160.20.10:FF:000004">
    <property type="entry name" value="Pectin lyase-like superfamily protein"/>
    <property type="match status" value="1"/>
</dbReference>
<evidence type="ECO:0000256" key="3">
    <source>
        <dbReference type="ARBA" id="ARBA00022512"/>
    </source>
</evidence>
<keyword evidence="7" id="KW-0961">Cell wall biogenesis/degradation</keyword>
<evidence type="ECO:0000256" key="2">
    <source>
        <dbReference type="ARBA" id="ARBA00008834"/>
    </source>
</evidence>
<keyword evidence="6 9" id="KW-0326">Glycosidase</keyword>
<dbReference type="SUPFAM" id="SSF51126">
    <property type="entry name" value="Pectin lyase-like"/>
    <property type="match status" value="1"/>
</dbReference>
<dbReference type="SMART" id="SM00710">
    <property type="entry name" value="PbH1"/>
    <property type="match status" value="6"/>
</dbReference>
<accession>A0A199UB25</accession>
<gene>
    <name evidence="10" type="ORF">MANES_S055300</name>
</gene>
<evidence type="ECO:0000313" key="10">
    <source>
        <dbReference type="EMBL" id="OAY21816.1"/>
    </source>
</evidence>
<evidence type="ECO:0000256" key="1">
    <source>
        <dbReference type="ARBA" id="ARBA00004191"/>
    </source>
</evidence>
<dbReference type="PROSITE" id="PS00502">
    <property type="entry name" value="POLYGALACTURONASE"/>
    <property type="match status" value="1"/>
</dbReference>
<protein>
    <recommendedName>
        <fullName evidence="11">Pectate lyase superfamily protein domain-containing protein</fullName>
    </recommendedName>
</protein>
<dbReference type="STRING" id="3983.A0A199UB25"/>
<proteinExistence type="inferred from homology"/>
<evidence type="ECO:0000256" key="9">
    <source>
        <dbReference type="RuleBase" id="RU361169"/>
    </source>
</evidence>
<evidence type="ECO:0008006" key="11">
    <source>
        <dbReference type="Google" id="ProtNLM"/>
    </source>
</evidence>